<evidence type="ECO:0000256" key="6">
    <source>
        <dbReference type="ARBA" id="ARBA00022553"/>
    </source>
</evidence>
<feature type="domain" description="Alpha-D-phosphohexomutase alpha/beta/alpha" evidence="13">
    <location>
        <begin position="265"/>
        <end position="376"/>
    </location>
</feature>
<dbReference type="PRINTS" id="PR00509">
    <property type="entry name" value="PGMPMM"/>
</dbReference>
<dbReference type="InterPro" id="IPR016055">
    <property type="entry name" value="A-D-PHexomutase_a/b/a-I/II/III"/>
</dbReference>
<dbReference type="InterPro" id="IPR005846">
    <property type="entry name" value="A-D-PHexomutase_a/b/a-III"/>
</dbReference>
<dbReference type="Gene3D" id="3.40.120.10">
    <property type="entry name" value="Alpha-D-Glucose-1,6-Bisphosphate, subunit A, domain 3"/>
    <property type="match status" value="3"/>
</dbReference>
<gene>
    <name evidence="14" type="ORF">B1202_07970</name>
</gene>
<evidence type="ECO:0000256" key="5">
    <source>
        <dbReference type="ARBA" id="ARBA00012730"/>
    </source>
</evidence>
<dbReference type="AlphaFoldDB" id="A0A1T1H133"/>
<proteinExistence type="inferred from homology"/>
<evidence type="ECO:0000256" key="10">
    <source>
        <dbReference type="RuleBase" id="RU004326"/>
    </source>
</evidence>
<evidence type="ECO:0000256" key="3">
    <source>
        <dbReference type="ARBA" id="ARBA00004699"/>
    </source>
</evidence>
<dbReference type="InterPro" id="IPR005841">
    <property type="entry name" value="Alpha-D-phosphohexomutase_SF"/>
</dbReference>
<keyword evidence="15" id="KW-1185">Reference proteome</keyword>
<keyword evidence="9" id="KW-0413">Isomerase</keyword>
<dbReference type="CDD" id="cd03089">
    <property type="entry name" value="PMM_PGM"/>
    <property type="match status" value="1"/>
</dbReference>
<evidence type="ECO:0000259" key="12">
    <source>
        <dbReference type="Pfam" id="PF02879"/>
    </source>
</evidence>
<name>A0A1T1H133_9GAMM</name>
<dbReference type="InterPro" id="IPR005845">
    <property type="entry name" value="A-D-PHexomutase_a/b/a-II"/>
</dbReference>
<keyword evidence="8 10" id="KW-0460">Magnesium</keyword>
<dbReference type="Pfam" id="PF02879">
    <property type="entry name" value="PGM_PMM_II"/>
    <property type="match status" value="1"/>
</dbReference>
<dbReference type="Gene3D" id="3.30.310.50">
    <property type="entry name" value="Alpha-D-phosphohexomutase, C-terminal domain"/>
    <property type="match status" value="1"/>
</dbReference>
<dbReference type="SUPFAM" id="SSF55957">
    <property type="entry name" value="Phosphoglucomutase, C-terminal domain"/>
    <property type="match status" value="1"/>
</dbReference>
<dbReference type="PANTHER" id="PTHR43771:SF2">
    <property type="entry name" value="PHOSPHOMANNOMUTASE_PHOSPHOGLUCOMUTASE"/>
    <property type="match status" value="1"/>
</dbReference>
<dbReference type="SUPFAM" id="SSF53738">
    <property type="entry name" value="Phosphoglucomutase, first 3 domains"/>
    <property type="match status" value="3"/>
</dbReference>
<dbReference type="InterPro" id="IPR016066">
    <property type="entry name" value="A-D-PHexomutase_CS"/>
</dbReference>
<evidence type="ECO:0000256" key="9">
    <source>
        <dbReference type="ARBA" id="ARBA00023235"/>
    </source>
</evidence>
<reference evidence="14 15" key="1">
    <citation type="submission" date="2017-02" db="EMBL/GenBank/DDBJ databases">
        <title>Acinetobacter sp. ANC 4945, whole genome shotgun sequencing project.</title>
        <authorList>
            <person name="Radolfova-Krizova L."/>
            <person name="Al Atrouni A."/>
            <person name="Nemec A."/>
        </authorList>
    </citation>
    <scope>NUCLEOTIDE SEQUENCE [LARGE SCALE GENOMIC DNA]</scope>
    <source>
        <strain evidence="14 15">ANC 4945</strain>
    </source>
</reference>
<comment type="pathway">
    <text evidence="3">Nucleotide-sugar biosynthesis; GDP-alpha-D-mannose biosynthesis; alpha-D-mannose 1-phosphate from D-fructose 6-phosphate: step 2/2.</text>
</comment>
<dbReference type="PANTHER" id="PTHR43771">
    <property type="entry name" value="PHOSPHOMANNOMUTASE"/>
    <property type="match status" value="1"/>
</dbReference>
<comment type="cofactor">
    <cofactor evidence="2">
        <name>Mg(2+)</name>
        <dbReference type="ChEBI" id="CHEBI:18420"/>
    </cofactor>
</comment>
<comment type="similarity">
    <text evidence="4 10">Belongs to the phosphohexose mutase family.</text>
</comment>
<dbReference type="Proteomes" id="UP000191160">
    <property type="component" value="Unassembled WGS sequence"/>
</dbReference>
<evidence type="ECO:0000256" key="7">
    <source>
        <dbReference type="ARBA" id="ARBA00022723"/>
    </source>
</evidence>
<dbReference type="EMBL" id="MVKX01000004">
    <property type="protein sequence ID" value="OOV83564.1"/>
    <property type="molecule type" value="Genomic_DNA"/>
</dbReference>
<feature type="domain" description="Alpha-D-phosphohexomutase alpha/beta/alpha" evidence="11">
    <location>
        <begin position="12"/>
        <end position="130"/>
    </location>
</feature>
<evidence type="ECO:0000259" key="11">
    <source>
        <dbReference type="Pfam" id="PF02878"/>
    </source>
</evidence>
<evidence type="ECO:0000256" key="8">
    <source>
        <dbReference type="ARBA" id="ARBA00022842"/>
    </source>
</evidence>
<evidence type="ECO:0000259" key="13">
    <source>
        <dbReference type="Pfam" id="PF02880"/>
    </source>
</evidence>
<organism evidence="14 15">
    <name type="scientific">Acinetobacter amyesii</name>
    <dbReference type="NCBI Taxonomy" id="2942470"/>
    <lineage>
        <taxon>Bacteria</taxon>
        <taxon>Pseudomonadati</taxon>
        <taxon>Pseudomonadota</taxon>
        <taxon>Gammaproteobacteria</taxon>
        <taxon>Moraxellales</taxon>
        <taxon>Moraxellaceae</taxon>
        <taxon>Acinetobacter</taxon>
    </lineage>
</organism>
<evidence type="ECO:0000256" key="4">
    <source>
        <dbReference type="ARBA" id="ARBA00010231"/>
    </source>
</evidence>
<evidence type="ECO:0000256" key="2">
    <source>
        <dbReference type="ARBA" id="ARBA00001946"/>
    </source>
</evidence>
<comment type="catalytic activity">
    <reaction evidence="1">
        <text>alpha-D-mannose 1-phosphate = D-mannose 6-phosphate</text>
        <dbReference type="Rhea" id="RHEA:11140"/>
        <dbReference type="ChEBI" id="CHEBI:58409"/>
        <dbReference type="ChEBI" id="CHEBI:58735"/>
        <dbReference type="EC" id="5.4.2.8"/>
    </reaction>
</comment>
<dbReference type="GO" id="GO:0005975">
    <property type="term" value="P:carbohydrate metabolic process"/>
    <property type="evidence" value="ECO:0007669"/>
    <property type="project" value="InterPro"/>
</dbReference>
<dbReference type="RefSeq" id="WP_078190034.1">
    <property type="nucleotide sequence ID" value="NZ_JAMCOZ010000014.1"/>
</dbReference>
<evidence type="ECO:0000313" key="14">
    <source>
        <dbReference type="EMBL" id="OOV83564.1"/>
    </source>
</evidence>
<keyword evidence="6" id="KW-0597">Phosphoprotein</keyword>
<dbReference type="GO" id="GO:0004615">
    <property type="term" value="F:phosphomannomutase activity"/>
    <property type="evidence" value="ECO:0007669"/>
    <property type="project" value="UniProtKB-EC"/>
</dbReference>
<accession>A0A1T1H133</accession>
<dbReference type="Pfam" id="PF02880">
    <property type="entry name" value="PGM_PMM_III"/>
    <property type="match status" value="1"/>
</dbReference>
<dbReference type="EC" id="5.4.2.8" evidence="5"/>
<sequence length="474" mass="52414">MGSLFNHFPQHIFRAYDIRGKISLLNADLVQSIACGLVKQYLDAGQKSLAIGYDARLTSPTYAKIIQKVCHEAGLEAEIIGCCSSPMLYFIAGQFQGNGIMVTASHNPKSDNGIKWIIKGEPPCPEMIQHVAVEARNCFSSERVHLMTELEPHEIKPEYCLAYQKFILDDIHLQQPLKVVIDGMHGSAGHCAALLLNKLGCEVLALRCQADGHFPDHAPDPSQLKHLTHLRQALQLQKADIGIALDGDGDRLVLIDETGKVVSADRLLCLFAEICLTQKPHAEVVFDVKCSTMIRDTVCDLEAQPVMIRTGSSFLRKYISQSKGKAVFGGEYAGHYVFNDGRGGGYDDGLYAALRVLEYIQAQGLTLSQALAKYPERFSTEDLYVSTHQHDPAEVLKLVEANSARIPAQISKIDGIRLDFDDGFGIIRASNTGEYFTLRFDANSSARLKEIRDLFVSMLVEHYPDIAHDIPDAQ</sequence>
<comment type="caution">
    <text evidence="14">The sequence shown here is derived from an EMBL/GenBank/DDBJ whole genome shotgun (WGS) entry which is preliminary data.</text>
</comment>
<protein>
    <recommendedName>
        <fullName evidence="5">phosphomannomutase</fullName>
        <ecNumber evidence="5">5.4.2.8</ecNumber>
    </recommendedName>
</protein>
<dbReference type="InterPro" id="IPR036900">
    <property type="entry name" value="A-D-PHexomutase_C_sf"/>
</dbReference>
<feature type="domain" description="Alpha-D-phosphohexomutase alpha/beta/alpha" evidence="12">
    <location>
        <begin position="165"/>
        <end position="259"/>
    </location>
</feature>
<evidence type="ECO:0000313" key="15">
    <source>
        <dbReference type="Proteomes" id="UP000191160"/>
    </source>
</evidence>
<dbReference type="InterPro" id="IPR005844">
    <property type="entry name" value="A-D-PHexomutase_a/b/a-I"/>
</dbReference>
<keyword evidence="7 10" id="KW-0479">Metal-binding</keyword>
<dbReference type="GO" id="GO:0000287">
    <property type="term" value="F:magnesium ion binding"/>
    <property type="evidence" value="ECO:0007669"/>
    <property type="project" value="InterPro"/>
</dbReference>
<evidence type="ECO:0000256" key="1">
    <source>
        <dbReference type="ARBA" id="ARBA00000586"/>
    </source>
</evidence>
<dbReference type="Pfam" id="PF02878">
    <property type="entry name" value="PGM_PMM_I"/>
    <property type="match status" value="1"/>
</dbReference>
<dbReference type="PROSITE" id="PS00710">
    <property type="entry name" value="PGM_PMM"/>
    <property type="match status" value="1"/>
</dbReference>